<dbReference type="AlphaFoldDB" id="A0A5A7SCJ6"/>
<dbReference type="PANTHER" id="PTHR43272:SF32">
    <property type="entry name" value="AMP-DEPENDENT SYNTHETASE_LIGASE DOMAIN-CONTAINING PROTEIN"/>
    <property type="match status" value="1"/>
</dbReference>
<comment type="similarity">
    <text evidence="1">Belongs to the ATP-dependent AMP-binding enzyme family.</text>
</comment>
<gene>
    <name evidence="7" type="ORF">FOY51_09530</name>
</gene>
<dbReference type="GO" id="GO:0004467">
    <property type="term" value="F:long-chain fatty acid-CoA ligase activity"/>
    <property type="evidence" value="ECO:0007669"/>
    <property type="project" value="TreeGrafter"/>
</dbReference>
<dbReference type="Pfam" id="PF23562">
    <property type="entry name" value="AMP-binding_C_3"/>
    <property type="match status" value="1"/>
</dbReference>
<keyword evidence="3" id="KW-0276">Fatty acid metabolism</keyword>
<protein>
    <recommendedName>
        <fullName evidence="5">Acyl-CoA synthetase</fullName>
    </recommendedName>
</protein>
<sequence length="610" mass="64983">MTQQDDVTFPHSTGTAVRTLPEAFQLTASVRPSAVALRTPGSIQEVTWREYGERVKAIAAGLAGLGIGHGDTVGIMLTNRPEFHLVDTAALHLGAIPFSIYNTSSPEQIEYLFGNAENRVVVTEKAFLDKVRQSGASLEHIIVVDGPANDAATLEDVEASPAADFDFDAAWRAVAPTDVATLIYTSGTTGPPKGVEITHRNMIAQLVGVEHVLDVGFDDRVASYLPAAHIADRVSAHAMNMVRGIQITSVADPREIAAALPDTRPTVFFGVPRVWQKIKAGIEAKLAEEPSPIKRNLANWAIGVGLAAAQKDLAGEGRGLPLTIQHTIADALVLSKLRHALGLEQIKFAGSGAAAIPAEVLQYFLGLGIAVLEVWGLSETTGVSTTTTHDDLKIGTVGKAVNGVELKLAEDGELLVRGAVVMRGYRKQPEKTAETIDADGWLVTGDIATVDAEGNVSIVDRKKELIISEAGKNMSPTNIENAMKASSSLISQAVAIGEARPYITALIALDPDAAAVRAKALGIPGADLATLTAREELRKEVAEAIRAGNKKLSQVEQIKRFVISSHYWEPGGEELTPTMKLRRKPISAMYADEIIDLYAAVPGNEVVDLR</sequence>
<organism evidence="7 8">
    <name type="scientific">Antrihabitans cavernicola</name>
    <dbReference type="NCBI Taxonomy" id="2495913"/>
    <lineage>
        <taxon>Bacteria</taxon>
        <taxon>Bacillati</taxon>
        <taxon>Actinomycetota</taxon>
        <taxon>Actinomycetes</taxon>
        <taxon>Mycobacteriales</taxon>
        <taxon>Nocardiaceae</taxon>
        <taxon>Antrihabitans</taxon>
    </lineage>
</organism>
<dbReference type="PROSITE" id="PS00455">
    <property type="entry name" value="AMP_BINDING"/>
    <property type="match status" value="1"/>
</dbReference>
<keyword evidence="8" id="KW-1185">Reference proteome</keyword>
<reference evidence="7 8" key="1">
    <citation type="submission" date="2019-07" db="EMBL/GenBank/DDBJ databases">
        <title>Rhodococcus cavernicolus sp. nov., isolated from a cave.</title>
        <authorList>
            <person name="Lee S.D."/>
        </authorList>
    </citation>
    <scope>NUCLEOTIDE SEQUENCE [LARGE SCALE GENOMIC DNA]</scope>
    <source>
        <strain evidence="7 8">C1-24</strain>
    </source>
</reference>
<keyword evidence="4" id="KW-0443">Lipid metabolism</keyword>
<name>A0A5A7SCJ6_9NOCA</name>
<dbReference type="EMBL" id="VLNY01000003">
    <property type="protein sequence ID" value="KAA0023616.1"/>
    <property type="molecule type" value="Genomic_DNA"/>
</dbReference>
<dbReference type="Proteomes" id="UP000322244">
    <property type="component" value="Unassembled WGS sequence"/>
</dbReference>
<comment type="caution">
    <text evidence="7">The sequence shown here is derived from an EMBL/GenBank/DDBJ whole genome shotgun (WGS) entry which is preliminary data.</text>
</comment>
<evidence type="ECO:0000313" key="8">
    <source>
        <dbReference type="Proteomes" id="UP000322244"/>
    </source>
</evidence>
<dbReference type="RefSeq" id="WP_149429962.1">
    <property type="nucleotide sequence ID" value="NZ_VLNY01000003.1"/>
</dbReference>
<dbReference type="SUPFAM" id="SSF56801">
    <property type="entry name" value="Acetyl-CoA synthetase-like"/>
    <property type="match status" value="1"/>
</dbReference>
<dbReference type="PANTHER" id="PTHR43272">
    <property type="entry name" value="LONG-CHAIN-FATTY-ACID--COA LIGASE"/>
    <property type="match status" value="1"/>
</dbReference>
<dbReference type="InterPro" id="IPR042099">
    <property type="entry name" value="ANL_N_sf"/>
</dbReference>
<feature type="domain" description="AMP-dependent synthetase/ligase" evidence="6">
    <location>
        <begin position="25"/>
        <end position="425"/>
    </location>
</feature>
<evidence type="ECO:0000256" key="5">
    <source>
        <dbReference type="ARBA" id="ARBA00032875"/>
    </source>
</evidence>
<dbReference type="Gene3D" id="3.40.50.12780">
    <property type="entry name" value="N-terminal domain of ligase-like"/>
    <property type="match status" value="1"/>
</dbReference>
<dbReference type="InterPro" id="IPR000873">
    <property type="entry name" value="AMP-dep_synth/lig_dom"/>
</dbReference>
<dbReference type="CDD" id="cd05907">
    <property type="entry name" value="VL_LC_FACS_like"/>
    <property type="match status" value="1"/>
</dbReference>
<evidence type="ECO:0000256" key="4">
    <source>
        <dbReference type="ARBA" id="ARBA00023098"/>
    </source>
</evidence>
<evidence type="ECO:0000256" key="3">
    <source>
        <dbReference type="ARBA" id="ARBA00022832"/>
    </source>
</evidence>
<dbReference type="Pfam" id="PF00501">
    <property type="entry name" value="AMP-binding"/>
    <property type="match status" value="1"/>
</dbReference>
<evidence type="ECO:0000256" key="1">
    <source>
        <dbReference type="ARBA" id="ARBA00006432"/>
    </source>
</evidence>
<accession>A0A5A7SCJ6</accession>
<evidence type="ECO:0000259" key="6">
    <source>
        <dbReference type="Pfam" id="PF00501"/>
    </source>
</evidence>
<keyword evidence="2 7" id="KW-0436">Ligase</keyword>
<dbReference type="OrthoDB" id="9803968at2"/>
<proteinExistence type="inferred from homology"/>
<evidence type="ECO:0000313" key="7">
    <source>
        <dbReference type="EMBL" id="KAA0023616.1"/>
    </source>
</evidence>
<evidence type="ECO:0000256" key="2">
    <source>
        <dbReference type="ARBA" id="ARBA00022598"/>
    </source>
</evidence>
<dbReference type="GO" id="GO:0016020">
    <property type="term" value="C:membrane"/>
    <property type="evidence" value="ECO:0007669"/>
    <property type="project" value="TreeGrafter"/>
</dbReference>
<dbReference type="InterPro" id="IPR020845">
    <property type="entry name" value="AMP-binding_CS"/>
</dbReference>